<accession>A0A7D5UQC5</accession>
<dbReference type="GO" id="GO:0016616">
    <property type="term" value="F:oxidoreductase activity, acting on the CH-OH group of donors, NAD or NADP as acceptor"/>
    <property type="evidence" value="ECO:0007669"/>
    <property type="project" value="TreeGrafter"/>
</dbReference>
<dbReference type="PRINTS" id="PR00081">
    <property type="entry name" value="GDHRDH"/>
</dbReference>
<sequence length="335" mass="35979">MASSTTPPTPFSVTGKTAIITGAGSGINHAFAELLLSRGCNVVIADLALRPEAQQLVSQHGDKAKRPRAVFAKTDVTSWPDLNRMFEVAAAEFGGFDIVCPGAGVYEPHWSNFWHPPGSPESRDAVDAGRYALLDINLTHPIRTTQLALQYWIHPPAGAPRSAPAPAPAPAPASVDNPKRVVLISSVAAQIPTFRAPLYGASKHAITGFTRCLADLEPRLGVRVTAVAPGLVKTPIWTEHPEKLVNLDPEKDGWIAPEQVARVMVEAMEKETIAGGTVLEIGRNKTRRVQVYNDAGPDFSPGGGIAASRSDEGNNMVWEWLGNESIWAVHDWGNE</sequence>
<evidence type="ECO:0000256" key="4">
    <source>
        <dbReference type="ARBA" id="ARBA00023002"/>
    </source>
</evidence>
<evidence type="ECO:0000313" key="8">
    <source>
        <dbReference type="Proteomes" id="UP000510686"/>
    </source>
</evidence>
<dbReference type="SUPFAM" id="SSF51735">
    <property type="entry name" value="NAD(P)-binding Rossmann-fold domains"/>
    <property type="match status" value="1"/>
</dbReference>
<organism evidence="7 8">
    <name type="scientific">Metarhizium brunneum</name>
    <dbReference type="NCBI Taxonomy" id="500148"/>
    <lineage>
        <taxon>Eukaryota</taxon>
        <taxon>Fungi</taxon>
        <taxon>Dikarya</taxon>
        <taxon>Ascomycota</taxon>
        <taxon>Pezizomycotina</taxon>
        <taxon>Sordariomycetes</taxon>
        <taxon>Hypocreomycetidae</taxon>
        <taxon>Hypocreales</taxon>
        <taxon>Clavicipitaceae</taxon>
        <taxon>Metarhizium</taxon>
    </lineage>
</organism>
<dbReference type="FunFam" id="3.40.50.720:FF:000643">
    <property type="entry name" value="Short chain dehydrogenase/reductase family oxidoreductase, putative"/>
    <property type="match status" value="1"/>
</dbReference>
<gene>
    <name evidence="7" type="primary">HPGD_0</name>
    <name evidence="7" type="ORF">G6M90_00g004130</name>
</gene>
<dbReference type="PANTHER" id="PTHR44229:SF4">
    <property type="entry name" value="15-HYDROXYPROSTAGLANDIN DEHYDROGENASE [NAD(+)]"/>
    <property type="match status" value="1"/>
</dbReference>
<dbReference type="GO" id="GO:0005737">
    <property type="term" value="C:cytoplasm"/>
    <property type="evidence" value="ECO:0007669"/>
    <property type="project" value="TreeGrafter"/>
</dbReference>
<comment type="function">
    <text evidence="5">Hydroxynaphthalene reductase-like protein; part of the Pks2 gene cluster that mediates the formation of infectious structures (appressoria), enabling these fungi to kill insects faster. The product of the Pks2 gene cluster is different from the one of Pks1 and has still not been identified.</text>
</comment>
<dbReference type="KEGG" id="mbrn:26245096"/>
<dbReference type="OrthoDB" id="37659at2759"/>
<evidence type="ECO:0000256" key="6">
    <source>
        <dbReference type="RuleBase" id="RU000363"/>
    </source>
</evidence>
<dbReference type="InterPro" id="IPR002347">
    <property type="entry name" value="SDR_fam"/>
</dbReference>
<reference evidence="7 8" key="1">
    <citation type="submission" date="2020-07" db="EMBL/GenBank/DDBJ databases">
        <title>Telomere length de novo assembly of all 7 chromosomes of the fungus, Metarhizium brunneum, using a novel assembly pipeline.</title>
        <authorList>
            <person name="Saud z."/>
            <person name="Kortsinoglou A."/>
            <person name="Kouvelis V.N."/>
            <person name="Butt T.M."/>
        </authorList>
    </citation>
    <scope>NUCLEOTIDE SEQUENCE [LARGE SCALE GENOMIC DNA]</scope>
    <source>
        <strain evidence="7 8">4556</strain>
    </source>
</reference>
<evidence type="ECO:0000256" key="3">
    <source>
        <dbReference type="ARBA" id="ARBA00022857"/>
    </source>
</evidence>
<name>A0A7D5UQC5_9HYPO</name>
<dbReference type="EMBL" id="CP058932">
    <property type="protein sequence ID" value="QLI64097.1"/>
    <property type="molecule type" value="Genomic_DNA"/>
</dbReference>
<dbReference type="Pfam" id="PF00106">
    <property type="entry name" value="adh_short"/>
    <property type="match status" value="2"/>
</dbReference>
<dbReference type="AlphaFoldDB" id="A0A7D5UQC5"/>
<dbReference type="GeneID" id="26245096"/>
<dbReference type="PRINTS" id="PR00080">
    <property type="entry name" value="SDRFAMILY"/>
</dbReference>
<dbReference type="PANTHER" id="PTHR44229">
    <property type="entry name" value="15-HYDROXYPROSTAGLANDIN DEHYDROGENASE [NAD(+)]"/>
    <property type="match status" value="1"/>
</dbReference>
<comment type="similarity">
    <text evidence="1 6">Belongs to the short-chain dehydrogenases/reductases (SDR) family.</text>
</comment>
<evidence type="ECO:0000256" key="1">
    <source>
        <dbReference type="ARBA" id="ARBA00006484"/>
    </source>
</evidence>
<dbReference type="PROSITE" id="PS00061">
    <property type="entry name" value="ADH_SHORT"/>
    <property type="match status" value="1"/>
</dbReference>
<dbReference type="InterPro" id="IPR036291">
    <property type="entry name" value="NAD(P)-bd_dom_sf"/>
</dbReference>
<protein>
    <recommendedName>
        <fullName evidence="2">Hydroxynaphthalene reductase-like protein Arp2</fullName>
    </recommendedName>
</protein>
<evidence type="ECO:0000313" key="7">
    <source>
        <dbReference type="EMBL" id="QLI64097.1"/>
    </source>
</evidence>
<dbReference type="Gene3D" id="3.40.50.720">
    <property type="entry name" value="NAD(P)-binding Rossmann-like Domain"/>
    <property type="match status" value="1"/>
</dbReference>
<keyword evidence="8" id="KW-1185">Reference proteome</keyword>
<evidence type="ECO:0000256" key="5">
    <source>
        <dbReference type="ARBA" id="ARBA00046017"/>
    </source>
</evidence>
<keyword evidence="4" id="KW-0560">Oxidoreductase</keyword>
<keyword evidence="3" id="KW-0521">NADP</keyword>
<dbReference type="InterPro" id="IPR020904">
    <property type="entry name" value="Sc_DH/Rdtase_CS"/>
</dbReference>
<evidence type="ECO:0000256" key="2">
    <source>
        <dbReference type="ARBA" id="ARBA00015194"/>
    </source>
</evidence>
<dbReference type="RefSeq" id="XP_014542065.1">
    <property type="nucleotide sequence ID" value="XM_014686579.1"/>
</dbReference>
<dbReference type="Proteomes" id="UP000510686">
    <property type="component" value="Chromosome 1"/>
</dbReference>
<proteinExistence type="inferred from homology"/>